<evidence type="ECO:0000313" key="3">
    <source>
        <dbReference type="Proteomes" id="UP000092528"/>
    </source>
</evidence>
<evidence type="ECO:0000256" key="1">
    <source>
        <dbReference type="SAM" id="Phobius"/>
    </source>
</evidence>
<gene>
    <name evidence="2" type="ORF">VSVS05_04343</name>
</gene>
<keyword evidence="3" id="KW-1185">Reference proteome</keyword>
<reference evidence="2 3" key="1">
    <citation type="submission" date="2016-07" db="EMBL/GenBank/DDBJ databases">
        <title>Genome sequencing of Vibrio scophthalmi strain VS-05, an isolated from Paralichthys olivaceus.</title>
        <authorList>
            <person name="Han H.-J."/>
        </authorList>
    </citation>
    <scope>NUCLEOTIDE SEQUENCE [LARGE SCALE GENOMIC DNA]</scope>
    <source>
        <strain evidence="2 3">VS-05</strain>
        <plasmid evidence="3">pvs127</plasmid>
    </source>
</reference>
<dbReference type="InterPro" id="IPR021877">
    <property type="entry name" value="DUF3487"/>
</dbReference>
<dbReference type="Pfam" id="PF11990">
    <property type="entry name" value="DUF3487"/>
    <property type="match status" value="1"/>
</dbReference>
<feature type="transmembrane region" description="Helical" evidence="1">
    <location>
        <begin position="21"/>
        <end position="40"/>
    </location>
</feature>
<organism evidence="2 3">
    <name type="scientific">Vibrio scophthalmi</name>
    <dbReference type="NCBI Taxonomy" id="45658"/>
    <lineage>
        <taxon>Bacteria</taxon>
        <taxon>Pseudomonadati</taxon>
        <taxon>Pseudomonadota</taxon>
        <taxon>Gammaproteobacteria</taxon>
        <taxon>Vibrionales</taxon>
        <taxon>Vibrionaceae</taxon>
        <taxon>Vibrio</taxon>
    </lineage>
</organism>
<keyword evidence="1" id="KW-0472">Membrane</keyword>
<dbReference type="AlphaFoldDB" id="A0A1C7FHW7"/>
<sequence>MKSAACLNVMPPFYKGLSLGEIGVLTLVNTLILGLIGLFVAFITGWWIVFVSALLLGLLSMAILPKGLIAPLTRIKARHCQYYLQKQFDRRVNAERYTTQSRCFATRRT</sequence>
<keyword evidence="1" id="KW-1133">Transmembrane helix</keyword>
<dbReference type="EMBL" id="CP016416">
    <property type="protein sequence ID" value="ANU39378.1"/>
    <property type="molecule type" value="Genomic_DNA"/>
</dbReference>
<dbReference type="RefSeq" id="WP_065546866.1">
    <property type="nucleotide sequence ID" value="NZ_CP016416.1"/>
</dbReference>
<keyword evidence="2" id="KW-0614">Plasmid</keyword>
<feature type="transmembrane region" description="Helical" evidence="1">
    <location>
        <begin position="46"/>
        <end position="69"/>
    </location>
</feature>
<protein>
    <submittedName>
        <fullName evidence="2">Uncharacterized protein</fullName>
    </submittedName>
</protein>
<accession>A0A1C7FHW7</accession>
<dbReference type="PATRIC" id="fig|45658.7.peg.4332"/>
<geneLocation type="plasmid" evidence="3">
    <name>pvs127</name>
</geneLocation>
<proteinExistence type="predicted"/>
<dbReference type="Proteomes" id="UP000092528">
    <property type="component" value="Plasmid pVS127"/>
</dbReference>
<keyword evidence="1" id="KW-0812">Transmembrane</keyword>
<evidence type="ECO:0000313" key="2">
    <source>
        <dbReference type="EMBL" id="ANU39378.1"/>
    </source>
</evidence>
<name>A0A1C7FHW7_9VIBR</name>